<feature type="transmembrane region" description="Helical" evidence="6">
    <location>
        <begin position="363"/>
        <end position="387"/>
    </location>
</feature>
<organism evidence="7 8">
    <name type="scientific">Alicyclobacillus fastidiosus</name>
    <dbReference type="NCBI Taxonomy" id="392011"/>
    <lineage>
        <taxon>Bacteria</taxon>
        <taxon>Bacillati</taxon>
        <taxon>Bacillota</taxon>
        <taxon>Bacilli</taxon>
        <taxon>Bacillales</taxon>
        <taxon>Alicyclobacillaceae</taxon>
        <taxon>Alicyclobacillus</taxon>
    </lineage>
</organism>
<reference evidence="7 8" key="1">
    <citation type="journal article" date="2024" name="Int. J. Mol. Sci.">
        <title>Exploration of Alicyclobacillus spp. Genome in Search of Antibiotic Resistance.</title>
        <authorList>
            <person name="Bucka-Kolendo J."/>
            <person name="Kiousi D.E."/>
            <person name="Dekowska A."/>
            <person name="Mikolajczuk-Szczyrba A."/>
            <person name="Karadedos D.M."/>
            <person name="Michael P."/>
            <person name="Galanis A."/>
            <person name="Sokolowska B."/>
        </authorList>
    </citation>
    <scope>NUCLEOTIDE SEQUENCE [LARGE SCALE GENOMIC DNA]</scope>
    <source>
        <strain evidence="7 8">KKP 3000</strain>
    </source>
</reference>
<keyword evidence="4 6" id="KW-1133">Transmembrane helix</keyword>
<dbReference type="PANTHER" id="PTHR42770">
    <property type="entry name" value="AMINO ACID TRANSPORTER-RELATED"/>
    <property type="match status" value="1"/>
</dbReference>
<feature type="transmembrane region" description="Helical" evidence="6">
    <location>
        <begin position="120"/>
        <end position="141"/>
    </location>
</feature>
<dbReference type="InterPro" id="IPR050367">
    <property type="entry name" value="APC_superfamily"/>
</dbReference>
<proteinExistence type="predicted"/>
<evidence type="ECO:0000256" key="6">
    <source>
        <dbReference type="SAM" id="Phobius"/>
    </source>
</evidence>
<evidence type="ECO:0000256" key="4">
    <source>
        <dbReference type="ARBA" id="ARBA00022989"/>
    </source>
</evidence>
<feature type="transmembrane region" description="Helical" evidence="6">
    <location>
        <begin position="425"/>
        <end position="443"/>
    </location>
</feature>
<feature type="transmembrane region" description="Helical" evidence="6">
    <location>
        <begin position="280"/>
        <end position="308"/>
    </location>
</feature>
<gene>
    <name evidence="7" type="ORF">KKP3000_002047</name>
</gene>
<feature type="transmembrane region" description="Helical" evidence="6">
    <location>
        <begin position="153"/>
        <end position="172"/>
    </location>
</feature>
<evidence type="ECO:0000256" key="5">
    <source>
        <dbReference type="ARBA" id="ARBA00023136"/>
    </source>
</evidence>
<feature type="transmembrane region" description="Helical" evidence="6">
    <location>
        <begin position="394"/>
        <end position="413"/>
    </location>
</feature>
<feature type="transmembrane region" description="Helical" evidence="6">
    <location>
        <begin position="192"/>
        <end position="215"/>
    </location>
</feature>
<dbReference type="PANTHER" id="PTHR42770:SF7">
    <property type="entry name" value="MEMBRANE PROTEIN"/>
    <property type="match status" value="1"/>
</dbReference>
<dbReference type="Proteomes" id="UP001579974">
    <property type="component" value="Unassembled WGS sequence"/>
</dbReference>
<evidence type="ECO:0000256" key="2">
    <source>
        <dbReference type="ARBA" id="ARBA00022475"/>
    </source>
</evidence>
<protein>
    <submittedName>
        <fullName evidence="7">APC family permease</fullName>
    </submittedName>
</protein>
<keyword evidence="5 6" id="KW-0472">Membrane</keyword>
<feature type="transmembrane region" description="Helical" evidence="6">
    <location>
        <begin position="39"/>
        <end position="65"/>
    </location>
</feature>
<accession>A0ABV5AKR1</accession>
<keyword evidence="2" id="KW-1003">Cell membrane</keyword>
<evidence type="ECO:0000313" key="8">
    <source>
        <dbReference type="Proteomes" id="UP001579974"/>
    </source>
</evidence>
<dbReference type="EMBL" id="JBDXSU010000029">
    <property type="protein sequence ID" value="MFB5192831.1"/>
    <property type="molecule type" value="Genomic_DNA"/>
</dbReference>
<evidence type="ECO:0000313" key="7">
    <source>
        <dbReference type="EMBL" id="MFB5192831.1"/>
    </source>
</evidence>
<dbReference type="Gene3D" id="1.20.1740.10">
    <property type="entry name" value="Amino acid/polyamine transporter I"/>
    <property type="match status" value="1"/>
</dbReference>
<keyword evidence="8" id="KW-1185">Reference proteome</keyword>
<comment type="subcellular location">
    <subcellularLocation>
        <location evidence="1">Cell membrane</location>
        <topology evidence="1">Multi-pass membrane protein</topology>
    </subcellularLocation>
</comment>
<dbReference type="PIRSF" id="PIRSF006060">
    <property type="entry name" value="AA_transporter"/>
    <property type="match status" value="1"/>
</dbReference>
<dbReference type="InterPro" id="IPR002293">
    <property type="entry name" value="AA/rel_permease1"/>
</dbReference>
<dbReference type="Pfam" id="PF13520">
    <property type="entry name" value="AA_permease_2"/>
    <property type="match status" value="1"/>
</dbReference>
<evidence type="ECO:0000256" key="3">
    <source>
        <dbReference type="ARBA" id="ARBA00022692"/>
    </source>
</evidence>
<name>A0ABV5AKR1_9BACL</name>
<dbReference type="RefSeq" id="WP_275473302.1">
    <property type="nucleotide sequence ID" value="NZ_CP162940.1"/>
</dbReference>
<comment type="caution">
    <text evidence="7">The sequence shown here is derived from an EMBL/GenBank/DDBJ whole genome shotgun (WGS) entry which is preliminary data.</text>
</comment>
<sequence length="466" mass="50526">MRNLKKDSLSLVETVALSAAVMAPSVSMALNVSLITGLAGYSVTIIFLISVVITFCVSATIIKFNQMFSTSGSLYKFTEYGLGKKAALVSGWALFLAYFTLVLGVSAALGSYLSSLLATLHIHVGWLPISLFLSLVMWVLAYRDMNVSTRVMLALEGVSISLILILAGVIFFKVGLHGMSWAPLSFGSNHFSAVAEGIVMGLLSFAGFECASALGEETRNPKKMIPLVIMGTIAGIAIFFLISSYAQVIGYGVTPTGIQELSNSTMPLSDLADKFVSKQYAFLVVLAITMSLFSCVIGCVCTGARILLSMSRDGHLHKSLSGIHGKFKTPHVSVNTMMTASLLLQILFYLVTRGDGKDLYDDSAYVTALSMLVAYMFVNASGIAYFYRNKIWNIYQLIVPVAAIVAMLYTAYSNLYPIPPFPMNLAPYITVGFIVVMLIVSRLTKHDTNLQNIDPVDQEVSYGPYD</sequence>
<feature type="transmembrane region" description="Helical" evidence="6">
    <location>
        <begin position="86"/>
        <end position="108"/>
    </location>
</feature>
<evidence type="ECO:0000256" key="1">
    <source>
        <dbReference type="ARBA" id="ARBA00004651"/>
    </source>
</evidence>
<keyword evidence="3 6" id="KW-0812">Transmembrane</keyword>
<feature type="transmembrane region" description="Helical" evidence="6">
    <location>
        <begin position="227"/>
        <end position="246"/>
    </location>
</feature>
<feature type="transmembrane region" description="Helical" evidence="6">
    <location>
        <begin position="329"/>
        <end position="351"/>
    </location>
</feature>